<accession>A0A7Y2EDU0</accession>
<dbReference type="Pfam" id="PF00248">
    <property type="entry name" value="Aldo_ket_red"/>
    <property type="match status" value="1"/>
</dbReference>
<protein>
    <submittedName>
        <fullName evidence="2">Aldo/keto reductase</fullName>
    </submittedName>
</protein>
<dbReference type="InterPro" id="IPR036812">
    <property type="entry name" value="NAD(P)_OxRdtase_dom_sf"/>
</dbReference>
<dbReference type="InterPro" id="IPR023210">
    <property type="entry name" value="NADP_OxRdtase_dom"/>
</dbReference>
<evidence type="ECO:0000313" key="3">
    <source>
        <dbReference type="Proteomes" id="UP000547674"/>
    </source>
</evidence>
<dbReference type="SUPFAM" id="SSF51430">
    <property type="entry name" value="NAD(P)-linked oxidoreductase"/>
    <property type="match status" value="1"/>
</dbReference>
<dbReference type="AlphaFoldDB" id="A0A7Y2EDU0"/>
<dbReference type="InterPro" id="IPR053135">
    <property type="entry name" value="AKR2_Oxidoreductase"/>
</dbReference>
<evidence type="ECO:0000259" key="1">
    <source>
        <dbReference type="Pfam" id="PF00248"/>
    </source>
</evidence>
<proteinExistence type="predicted"/>
<dbReference type="Proteomes" id="UP000547674">
    <property type="component" value="Unassembled WGS sequence"/>
</dbReference>
<dbReference type="Gene3D" id="3.20.20.100">
    <property type="entry name" value="NADP-dependent oxidoreductase domain"/>
    <property type="match status" value="1"/>
</dbReference>
<sequence>MIKGHATLEGTSRLKQRTPAADDFFANTPLGWISSLGLGTYLGNFDKASDQSFEASIQAAVGSGINLLDTAINYRFQRSEKCIAAALKKSFTQGVSRDEIVVCTKGGFVPFQGAPPSSPDEARLYIESRFIDRGIVKESDFHQMSHSLHPKYIADQFEASRRNLNLETIDIYYLHNPETQLPVLGPDDFEKQVKSNFEFLERKISDGHLQSYGFATWEGFRHQDDSFGWLNLPEILGWAKDVAGDNHHFQFIQLPFSLALTEGYRVRNQPPDDKPGTILEVAQDLGIHVVASASLHQGKLIGSLPEFIHEAFPDLDNDVLRSIQFTRSTPGVTSALVGMGNAAHVTENLAIREHPQANPSVIVELLS</sequence>
<dbReference type="PANTHER" id="PTHR43312">
    <property type="entry name" value="D-THREO-ALDOSE 1-DEHYDROGENASE"/>
    <property type="match status" value="1"/>
</dbReference>
<dbReference type="CDD" id="cd19099">
    <property type="entry name" value="AKR_unchar"/>
    <property type="match status" value="1"/>
</dbReference>
<dbReference type="EMBL" id="JABDJR010000623">
    <property type="protein sequence ID" value="NNF08160.1"/>
    <property type="molecule type" value="Genomic_DNA"/>
</dbReference>
<comment type="caution">
    <text evidence="2">The sequence shown here is derived from an EMBL/GenBank/DDBJ whole genome shotgun (WGS) entry which is preliminary data.</text>
</comment>
<reference evidence="2 3" key="1">
    <citation type="submission" date="2020-03" db="EMBL/GenBank/DDBJ databases">
        <title>Metabolic flexibility allows generalist bacteria to become dominant in a frequently disturbed ecosystem.</title>
        <authorList>
            <person name="Chen Y.-J."/>
            <person name="Leung P.M."/>
            <person name="Bay S.K."/>
            <person name="Hugenholtz P."/>
            <person name="Kessler A.J."/>
            <person name="Shelley G."/>
            <person name="Waite D.W."/>
            <person name="Cook P.L."/>
            <person name="Greening C."/>
        </authorList>
    </citation>
    <scope>NUCLEOTIDE SEQUENCE [LARGE SCALE GENOMIC DNA]</scope>
    <source>
        <strain evidence="2">SS_bin_28</strain>
    </source>
</reference>
<gene>
    <name evidence="2" type="ORF">HKN21_15455</name>
</gene>
<name>A0A7Y2EDU0_UNCEI</name>
<evidence type="ECO:0000313" key="2">
    <source>
        <dbReference type="EMBL" id="NNF08160.1"/>
    </source>
</evidence>
<dbReference type="PANTHER" id="PTHR43312:SF1">
    <property type="entry name" value="NADP-DEPENDENT OXIDOREDUCTASE DOMAIN-CONTAINING PROTEIN"/>
    <property type="match status" value="1"/>
</dbReference>
<feature type="domain" description="NADP-dependent oxidoreductase" evidence="1">
    <location>
        <begin position="36"/>
        <end position="300"/>
    </location>
</feature>
<organism evidence="2 3">
    <name type="scientific">Eiseniibacteriota bacterium</name>
    <dbReference type="NCBI Taxonomy" id="2212470"/>
    <lineage>
        <taxon>Bacteria</taxon>
        <taxon>Candidatus Eiseniibacteriota</taxon>
    </lineage>
</organism>